<dbReference type="EMBL" id="CAXLJM020000038">
    <property type="protein sequence ID" value="CAL8106840.1"/>
    <property type="molecule type" value="Genomic_DNA"/>
</dbReference>
<evidence type="ECO:0000313" key="4">
    <source>
        <dbReference type="EMBL" id="CAL8106840.1"/>
    </source>
</evidence>
<gene>
    <name evidence="4" type="ORF">ODALV1_LOCUS12491</name>
</gene>
<evidence type="ECO:0000256" key="3">
    <source>
        <dbReference type="SAM" id="SignalP"/>
    </source>
</evidence>
<feature type="chain" id="PRO_5047082731" evidence="3">
    <location>
        <begin position="21"/>
        <end position="258"/>
    </location>
</feature>
<proteinExistence type="predicted"/>
<feature type="compositionally biased region" description="Basic and acidic residues" evidence="2">
    <location>
        <begin position="170"/>
        <end position="184"/>
    </location>
</feature>
<dbReference type="Proteomes" id="UP001642540">
    <property type="component" value="Unassembled WGS sequence"/>
</dbReference>
<reference evidence="4 5" key="1">
    <citation type="submission" date="2024-08" db="EMBL/GenBank/DDBJ databases">
        <authorList>
            <person name="Cucini C."/>
            <person name="Frati F."/>
        </authorList>
    </citation>
    <scope>NUCLEOTIDE SEQUENCE [LARGE SCALE GENOMIC DNA]</scope>
</reference>
<organism evidence="4 5">
    <name type="scientific">Orchesella dallaii</name>
    <dbReference type="NCBI Taxonomy" id="48710"/>
    <lineage>
        <taxon>Eukaryota</taxon>
        <taxon>Metazoa</taxon>
        <taxon>Ecdysozoa</taxon>
        <taxon>Arthropoda</taxon>
        <taxon>Hexapoda</taxon>
        <taxon>Collembola</taxon>
        <taxon>Entomobryomorpha</taxon>
        <taxon>Entomobryoidea</taxon>
        <taxon>Orchesellidae</taxon>
        <taxon>Orchesellinae</taxon>
        <taxon>Orchesella</taxon>
    </lineage>
</organism>
<comment type="caution">
    <text evidence="4">The sequence shown here is derived from an EMBL/GenBank/DDBJ whole genome shotgun (WGS) entry which is preliminary data.</text>
</comment>
<accession>A0ABP1QMY1</accession>
<evidence type="ECO:0000313" key="5">
    <source>
        <dbReference type="Proteomes" id="UP001642540"/>
    </source>
</evidence>
<keyword evidence="3" id="KW-0732">Signal</keyword>
<feature type="signal peptide" evidence="3">
    <location>
        <begin position="1"/>
        <end position="20"/>
    </location>
</feature>
<evidence type="ECO:0000256" key="1">
    <source>
        <dbReference type="SAM" id="Coils"/>
    </source>
</evidence>
<keyword evidence="1" id="KW-0175">Coiled coil</keyword>
<evidence type="ECO:0000256" key="2">
    <source>
        <dbReference type="SAM" id="MobiDB-lite"/>
    </source>
</evidence>
<name>A0ABP1QMY1_9HEXA</name>
<protein>
    <submittedName>
        <fullName evidence="4">Uncharacterized protein</fullName>
    </submittedName>
</protein>
<keyword evidence="5" id="KW-1185">Reference proteome</keyword>
<sequence>MYKISLICAILVLLVSEGYGVPQGRRVRQEQQQVHQEQHMDPVKIEQEMTHEHAKLIENLQRLKRTLQHVKEKVGNGSVGTAKASDVRTPETAILTVLKSLQEQGQLFAMINDMIKAGSEVQNQTAKIQHYAELEEQARAEASAIESTNQIVSGPVTAAAPSSKSNRLSSRRDNEIHMKMKDDPMNPAKQHGYDDYQYQYRDDGDSTGDDQYDYHYDAGGYDEAPSSARGKARTTTTTTTTTRKPNRRVRTRGRQEYY</sequence>
<feature type="coiled-coil region" evidence="1">
    <location>
        <begin position="46"/>
        <end position="73"/>
    </location>
</feature>
<feature type="compositionally biased region" description="Low complexity" evidence="2">
    <location>
        <begin position="233"/>
        <end position="243"/>
    </location>
</feature>
<feature type="region of interest" description="Disordered" evidence="2">
    <location>
        <begin position="153"/>
        <end position="258"/>
    </location>
</feature>